<evidence type="ECO:0000313" key="2">
    <source>
        <dbReference type="Proteomes" id="UP001162501"/>
    </source>
</evidence>
<feature type="non-terminal residue" evidence="1">
    <location>
        <position position="1"/>
    </location>
</feature>
<evidence type="ECO:0000313" key="1">
    <source>
        <dbReference type="EMBL" id="CAM9882912.1"/>
    </source>
</evidence>
<gene>
    <name evidence="1" type="ORF">MRATA1EN22A_LOCUS8808</name>
</gene>
<feature type="non-terminal residue" evidence="1">
    <location>
        <position position="100"/>
    </location>
</feature>
<protein>
    <submittedName>
        <fullName evidence="1">Uncharacterized protein</fullName>
    </submittedName>
</protein>
<reference evidence="1" key="1">
    <citation type="submission" date="2023-05" db="EMBL/GenBank/DDBJ databases">
        <authorList>
            <consortium name="ELIXIR-Norway"/>
        </authorList>
    </citation>
    <scope>NUCLEOTIDE SEQUENCE</scope>
</reference>
<proteinExistence type="predicted"/>
<accession>A0AC59YPI0</accession>
<name>A0AC59YPI0_RANTA</name>
<reference evidence="1" key="2">
    <citation type="submission" date="2025-03" db="EMBL/GenBank/DDBJ databases">
        <authorList>
            <consortium name="ELIXIR-Norway"/>
            <consortium name="Elixir Norway"/>
        </authorList>
    </citation>
    <scope>NUCLEOTIDE SEQUENCE</scope>
</reference>
<dbReference type="Proteomes" id="UP001162501">
    <property type="component" value="Chromosome 2"/>
</dbReference>
<organism evidence="1 2">
    <name type="scientific">Rangifer tarandus platyrhynchus</name>
    <name type="common">Svalbard reindeer</name>
    <dbReference type="NCBI Taxonomy" id="3082113"/>
    <lineage>
        <taxon>Eukaryota</taxon>
        <taxon>Metazoa</taxon>
        <taxon>Chordata</taxon>
        <taxon>Craniata</taxon>
        <taxon>Vertebrata</taxon>
        <taxon>Euteleostomi</taxon>
        <taxon>Mammalia</taxon>
        <taxon>Eutheria</taxon>
        <taxon>Laurasiatheria</taxon>
        <taxon>Artiodactyla</taxon>
        <taxon>Ruminantia</taxon>
        <taxon>Pecora</taxon>
        <taxon>Cervidae</taxon>
        <taxon>Odocoileinae</taxon>
        <taxon>Rangifer</taxon>
    </lineage>
</organism>
<sequence length="100" mass="11776">TGTYVYIHIHIYTHAYIHIYVYTYACMTAKSLPLQHIEVSISFLNIQSAILHLLIRVFSLFTYKVIIDMLVLITILLPVFNFSFFNLFLVYLFLFFVSSL</sequence>
<dbReference type="EMBL" id="OX596086">
    <property type="protein sequence ID" value="CAM9882912.1"/>
    <property type="molecule type" value="Genomic_DNA"/>
</dbReference>